<name>A0A5A7V859_CUCMM</name>
<dbReference type="EMBL" id="SSTE01001889">
    <property type="protein sequence ID" value="KAA0064313.1"/>
    <property type="molecule type" value="Genomic_DNA"/>
</dbReference>
<evidence type="ECO:0000256" key="1">
    <source>
        <dbReference type="SAM" id="MobiDB-lite"/>
    </source>
</evidence>
<evidence type="ECO:0000313" key="3">
    <source>
        <dbReference type="EMBL" id="TYK20273.1"/>
    </source>
</evidence>
<protein>
    <submittedName>
        <fullName evidence="2">Transposon Tf2-1 polyprotein isoform X1</fullName>
    </submittedName>
</protein>
<proteinExistence type="predicted"/>
<reference evidence="4 5" key="1">
    <citation type="submission" date="2019-08" db="EMBL/GenBank/DDBJ databases">
        <title>Draft genome sequences of two oriental melons (Cucumis melo L. var makuwa).</title>
        <authorList>
            <person name="Kwon S.-Y."/>
        </authorList>
    </citation>
    <scope>NUCLEOTIDE SEQUENCE [LARGE SCALE GENOMIC DNA]</scope>
    <source>
        <strain evidence="5">cv. Chang Bougi</strain>
        <strain evidence="4">cv. SW 3</strain>
        <tissue evidence="2">Leaf</tissue>
    </source>
</reference>
<dbReference type="AlphaFoldDB" id="A0A5A7V859"/>
<feature type="compositionally biased region" description="Basic and acidic residues" evidence="1">
    <location>
        <begin position="9"/>
        <end position="25"/>
    </location>
</feature>
<gene>
    <name evidence="3" type="ORF">E5676_scaffold134G004130</name>
    <name evidence="2" type="ORF">E6C27_scaffold255G00120</name>
</gene>
<dbReference type="OrthoDB" id="694469at2759"/>
<comment type="caution">
    <text evidence="2">The sequence shown here is derived from an EMBL/GenBank/DDBJ whole genome shotgun (WGS) entry which is preliminary data.</text>
</comment>
<organism evidence="2 4">
    <name type="scientific">Cucumis melo var. makuwa</name>
    <name type="common">Oriental melon</name>
    <dbReference type="NCBI Taxonomy" id="1194695"/>
    <lineage>
        <taxon>Eukaryota</taxon>
        <taxon>Viridiplantae</taxon>
        <taxon>Streptophyta</taxon>
        <taxon>Embryophyta</taxon>
        <taxon>Tracheophyta</taxon>
        <taxon>Spermatophyta</taxon>
        <taxon>Magnoliopsida</taxon>
        <taxon>eudicotyledons</taxon>
        <taxon>Gunneridae</taxon>
        <taxon>Pentapetalae</taxon>
        <taxon>rosids</taxon>
        <taxon>fabids</taxon>
        <taxon>Cucurbitales</taxon>
        <taxon>Cucurbitaceae</taxon>
        <taxon>Benincaseae</taxon>
        <taxon>Cucumis</taxon>
    </lineage>
</organism>
<evidence type="ECO:0000313" key="4">
    <source>
        <dbReference type="Proteomes" id="UP000321393"/>
    </source>
</evidence>
<sequence>MLMMFMETTVKERSMTSKRMTESAFRDSTLMKMKENEGSTSRDTRVERHEKRTESDDSKRNKFKKVEMPIFNGEDLDSWLFRANKYFQIHKLTEFEKMIVATISFKEPMLNWY</sequence>
<evidence type="ECO:0000313" key="5">
    <source>
        <dbReference type="Proteomes" id="UP000321947"/>
    </source>
</evidence>
<dbReference type="Proteomes" id="UP000321393">
    <property type="component" value="Unassembled WGS sequence"/>
</dbReference>
<dbReference type="EMBL" id="SSTD01006426">
    <property type="protein sequence ID" value="TYK20273.1"/>
    <property type="molecule type" value="Genomic_DNA"/>
</dbReference>
<dbReference type="Proteomes" id="UP000321947">
    <property type="component" value="Unassembled WGS sequence"/>
</dbReference>
<feature type="region of interest" description="Disordered" evidence="1">
    <location>
        <begin position="1"/>
        <end position="60"/>
    </location>
</feature>
<feature type="compositionally biased region" description="Basic and acidic residues" evidence="1">
    <location>
        <begin position="32"/>
        <end position="60"/>
    </location>
</feature>
<accession>A0A5A7V859</accession>
<evidence type="ECO:0000313" key="2">
    <source>
        <dbReference type="EMBL" id="KAA0064313.1"/>
    </source>
</evidence>